<dbReference type="AlphaFoldDB" id="A0A844GFB5"/>
<evidence type="ECO:0000313" key="7">
    <source>
        <dbReference type="EMBL" id="MTD33225.1"/>
    </source>
</evidence>
<dbReference type="Gene3D" id="3.40.30.10">
    <property type="entry name" value="Glutaredoxin"/>
    <property type="match status" value="1"/>
</dbReference>
<dbReference type="FunFam" id="3.40.30.10:FF:000013">
    <property type="entry name" value="Blast:Protein SCO1 homolog, mitochondrial"/>
    <property type="match status" value="1"/>
</dbReference>
<dbReference type="Pfam" id="PF02630">
    <property type="entry name" value="SCO1-SenC"/>
    <property type="match status" value="1"/>
</dbReference>
<dbReference type="PROSITE" id="PS51257">
    <property type="entry name" value="PROKAR_LIPOPROTEIN"/>
    <property type="match status" value="1"/>
</dbReference>
<dbReference type="PROSITE" id="PS51352">
    <property type="entry name" value="THIOREDOXIN_2"/>
    <property type="match status" value="1"/>
</dbReference>
<keyword evidence="5" id="KW-0812">Transmembrane</keyword>
<comment type="similarity">
    <text evidence="1">Belongs to the SCO1/2 family.</text>
</comment>
<feature type="binding site" evidence="3">
    <location>
        <position position="88"/>
    </location>
    <ligand>
        <name>Cu cation</name>
        <dbReference type="ChEBI" id="CHEBI:23378"/>
    </ligand>
</feature>
<feature type="domain" description="Thioredoxin" evidence="6">
    <location>
        <begin position="30"/>
        <end position="207"/>
    </location>
</feature>
<protein>
    <submittedName>
        <fullName evidence="7">Redoxin domain-containing protein</fullName>
    </submittedName>
</protein>
<dbReference type="RefSeq" id="WP_230370033.1">
    <property type="nucleotide sequence ID" value="NZ_WLYX01000001.1"/>
</dbReference>
<evidence type="ECO:0000256" key="4">
    <source>
        <dbReference type="PIRSR" id="PIRSR603782-2"/>
    </source>
</evidence>
<dbReference type="EMBL" id="WLYX01000001">
    <property type="protein sequence ID" value="MTD33225.1"/>
    <property type="molecule type" value="Genomic_DNA"/>
</dbReference>
<evidence type="ECO:0000256" key="3">
    <source>
        <dbReference type="PIRSR" id="PIRSR603782-1"/>
    </source>
</evidence>
<keyword evidence="4" id="KW-1015">Disulfide bond</keyword>
<organism evidence="7 8">
    <name type="scientific">Paludibacterium denitrificans</name>
    <dbReference type="NCBI Taxonomy" id="2675226"/>
    <lineage>
        <taxon>Bacteria</taxon>
        <taxon>Pseudomonadati</taxon>
        <taxon>Pseudomonadota</taxon>
        <taxon>Betaproteobacteria</taxon>
        <taxon>Neisseriales</taxon>
        <taxon>Chromobacteriaceae</taxon>
        <taxon>Paludibacterium</taxon>
    </lineage>
</organism>
<dbReference type="InterPro" id="IPR003782">
    <property type="entry name" value="SCO1/SenC"/>
</dbReference>
<reference evidence="7 8" key="1">
    <citation type="submission" date="2019-11" db="EMBL/GenBank/DDBJ databases">
        <title>Draft genome sequence of Paludibacterium sp. dN18-1.</title>
        <authorList>
            <person name="Im W.-T."/>
        </authorList>
    </citation>
    <scope>NUCLEOTIDE SEQUENCE [LARGE SCALE GENOMIC DNA]</scope>
    <source>
        <strain evidence="8">dN 18-1</strain>
    </source>
</reference>
<dbReference type="PANTHER" id="PTHR12151:SF25">
    <property type="entry name" value="LINALOOL DEHYDRATASE_ISOMERASE DOMAIN-CONTAINING PROTEIN"/>
    <property type="match status" value="1"/>
</dbReference>
<sequence>MLTPHRIVARLVFAVLAKLLRYLAAVLLSLSLLACTPSLDLKGMDISDKAMGGDFTLTDHTGQARSLAGFKGKAVALFFGYTHCPDVCPTTMLEYAEAMKVLGAEADKVQVLFVSVDPQRDTRQVLAGYVPHFDPRFLGLTGSAAAIDKVKAQYQIVAQKVPASGGSYTVDHSAGSYLFDRQGKLRVYEAYGTPSTVLAHDLRELLR</sequence>
<keyword evidence="3" id="KW-0479">Metal-binding</keyword>
<dbReference type="InterPro" id="IPR036249">
    <property type="entry name" value="Thioredoxin-like_sf"/>
</dbReference>
<name>A0A844GFB5_9NEIS</name>
<keyword evidence="8" id="KW-1185">Reference proteome</keyword>
<proteinExistence type="inferred from homology"/>
<keyword evidence="5" id="KW-0472">Membrane</keyword>
<evidence type="ECO:0000256" key="5">
    <source>
        <dbReference type="SAM" id="Phobius"/>
    </source>
</evidence>
<gene>
    <name evidence="7" type="ORF">GKE73_09005</name>
</gene>
<dbReference type="SUPFAM" id="SSF52833">
    <property type="entry name" value="Thioredoxin-like"/>
    <property type="match status" value="1"/>
</dbReference>
<dbReference type="GO" id="GO:0046872">
    <property type="term" value="F:metal ion binding"/>
    <property type="evidence" value="ECO:0007669"/>
    <property type="project" value="UniProtKB-KW"/>
</dbReference>
<dbReference type="PANTHER" id="PTHR12151">
    <property type="entry name" value="ELECTRON TRANSPORT PROTIN SCO1/SENC FAMILY MEMBER"/>
    <property type="match status" value="1"/>
</dbReference>
<comment type="caution">
    <text evidence="7">The sequence shown here is derived from an EMBL/GenBank/DDBJ whole genome shotgun (WGS) entry which is preliminary data.</text>
</comment>
<accession>A0A844GFB5</accession>
<dbReference type="Proteomes" id="UP000446658">
    <property type="component" value="Unassembled WGS sequence"/>
</dbReference>
<evidence type="ECO:0000313" key="8">
    <source>
        <dbReference type="Proteomes" id="UP000446658"/>
    </source>
</evidence>
<feature type="transmembrane region" description="Helical" evidence="5">
    <location>
        <begin position="12"/>
        <end position="34"/>
    </location>
</feature>
<keyword evidence="2 3" id="KW-0186">Copper</keyword>
<dbReference type="CDD" id="cd02968">
    <property type="entry name" value="SCO"/>
    <property type="match status" value="1"/>
</dbReference>
<feature type="binding site" evidence="3">
    <location>
        <position position="172"/>
    </location>
    <ligand>
        <name>Cu cation</name>
        <dbReference type="ChEBI" id="CHEBI:23378"/>
    </ligand>
</feature>
<dbReference type="InterPro" id="IPR013766">
    <property type="entry name" value="Thioredoxin_domain"/>
</dbReference>
<keyword evidence="5" id="KW-1133">Transmembrane helix</keyword>
<evidence type="ECO:0000259" key="6">
    <source>
        <dbReference type="PROSITE" id="PS51352"/>
    </source>
</evidence>
<evidence type="ECO:0000256" key="1">
    <source>
        <dbReference type="ARBA" id="ARBA00010996"/>
    </source>
</evidence>
<evidence type="ECO:0000256" key="2">
    <source>
        <dbReference type="ARBA" id="ARBA00023008"/>
    </source>
</evidence>
<feature type="disulfide bond" description="Redox-active" evidence="4">
    <location>
        <begin position="84"/>
        <end position="88"/>
    </location>
</feature>
<feature type="binding site" evidence="3">
    <location>
        <position position="84"/>
    </location>
    <ligand>
        <name>Cu cation</name>
        <dbReference type="ChEBI" id="CHEBI:23378"/>
    </ligand>
</feature>